<gene>
    <name evidence="3" type="ORF">KX01_752</name>
</gene>
<evidence type="ECO:0000259" key="2">
    <source>
        <dbReference type="Pfam" id="PF13511"/>
    </source>
</evidence>
<evidence type="ECO:0000313" key="3">
    <source>
        <dbReference type="EMBL" id="APC97476.1"/>
    </source>
</evidence>
<dbReference type="OrthoDB" id="7062774at2"/>
<proteinExistence type="predicted"/>
<keyword evidence="1" id="KW-0732">Signal</keyword>
<sequence length="210" mass="23164">MKKIIISFFTALIFSSFSYASPVYSWVSEDGTTVFSEKKPPANIEYREVEVGKPTVVDVPSQASKIANPNTENQNVEIDQSKLSTLENSPQAKQQNETLQNEFNRYPVTITSPSEGQGVFSKEDVIEVKTNPVLSKDDKPQFIIDGDVVPAKYADGKWTIARPIPGEHKLSVGGQTKDGKNINSTNNVSFNVFTGWITQSKNTGNITKKS</sequence>
<accession>A0A1J0KV34</accession>
<feature type="domain" description="DUF4124" evidence="2">
    <location>
        <begin position="12"/>
        <end position="64"/>
    </location>
</feature>
<protein>
    <recommendedName>
        <fullName evidence="2">DUF4124 domain-containing protein</fullName>
    </recommendedName>
</protein>
<dbReference type="EMBL" id="CP009654">
    <property type="protein sequence ID" value="APC97476.1"/>
    <property type="molecule type" value="Genomic_DNA"/>
</dbReference>
<keyword evidence="4" id="KW-1185">Reference proteome</keyword>
<dbReference type="InterPro" id="IPR025392">
    <property type="entry name" value="DUF4124"/>
</dbReference>
<evidence type="ECO:0000256" key="1">
    <source>
        <dbReference type="SAM" id="SignalP"/>
    </source>
</evidence>
<name>A0A1J0KV34_9GAMM</name>
<feature type="chain" id="PRO_5009614011" description="DUF4124 domain-containing protein" evidence="1">
    <location>
        <begin position="21"/>
        <end position="210"/>
    </location>
</feature>
<dbReference type="KEGG" id="frc:KX01_752"/>
<evidence type="ECO:0000313" key="4">
    <source>
        <dbReference type="Proteomes" id="UP000182521"/>
    </source>
</evidence>
<reference evidence="4" key="1">
    <citation type="submission" date="2014-10" db="EMBL/GenBank/DDBJ databases">
        <authorList>
            <person name="Kuske C.R."/>
            <person name="Challacombe J.F."/>
            <person name="Daligault H.E."/>
            <person name="Davenport K.W."/>
            <person name="Johnson S.L."/>
            <person name="Siddaramappa S."/>
            <person name="Petersen J.M."/>
        </authorList>
    </citation>
    <scope>NUCLEOTIDE SEQUENCE [LARGE SCALE GENOMIC DNA]</scope>
    <source>
        <strain evidence="4">CA97-1460</strain>
    </source>
</reference>
<feature type="signal peptide" evidence="1">
    <location>
        <begin position="1"/>
        <end position="20"/>
    </location>
</feature>
<dbReference type="Pfam" id="PF13511">
    <property type="entry name" value="DUF4124"/>
    <property type="match status" value="1"/>
</dbReference>
<dbReference type="Proteomes" id="UP000182521">
    <property type="component" value="Chromosome"/>
</dbReference>
<organism evidence="3 4">
    <name type="scientific">Francisella frigiditurris</name>
    <dbReference type="NCBI Taxonomy" id="1542390"/>
    <lineage>
        <taxon>Bacteria</taxon>
        <taxon>Pseudomonadati</taxon>
        <taxon>Pseudomonadota</taxon>
        <taxon>Gammaproteobacteria</taxon>
        <taxon>Thiotrichales</taxon>
        <taxon>Francisellaceae</taxon>
        <taxon>Francisella</taxon>
    </lineage>
</organism>
<dbReference type="AlphaFoldDB" id="A0A1J0KV34"/>
<dbReference type="RefSeq" id="WP_071663714.1">
    <property type="nucleotide sequence ID" value="NZ_CP009654.1"/>
</dbReference>